<evidence type="ECO:0000256" key="9">
    <source>
        <dbReference type="ARBA" id="ARBA00023157"/>
    </source>
</evidence>
<evidence type="ECO:0000313" key="20">
    <source>
        <dbReference type="Ensembl" id="ENSZALP00000003034.1"/>
    </source>
</evidence>
<dbReference type="InterPro" id="IPR049162">
    <property type="entry name" value="GH59_C"/>
</dbReference>
<accession>A0A8D2M8U2</accession>
<feature type="domain" description="Glycosyl hydrolase family 59 catalytic" evidence="17">
    <location>
        <begin position="132"/>
        <end position="186"/>
    </location>
</feature>
<evidence type="ECO:0000256" key="1">
    <source>
        <dbReference type="ARBA" id="ARBA00005637"/>
    </source>
</evidence>
<proteinExistence type="inferred from homology"/>
<feature type="active site" description="Nucleophile" evidence="15">
    <location>
        <position position="313"/>
    </location>
</feature>
<evidence type="ECO:0000259" key="19">
    <source>
        <dbReference type="Pfam" id="PF21708"/>
    </source>
</evidence>
<dbReference type="GO" id="GO:0006683">
    <property type="term" value="P:galactosylceramide catabolic process"/>
    <property type="evidence" value="ECO:0007669"/>
    <property type="project" value="InterPro"/>
</dbReference>
<evidence type="ECO:0000256" key="10">
    <source>
        <dbReference type="ARBA" id="ARBA00023180"/>
    </source>
</evidence>
<evidence type="ECO:0000256" key="5">
    <source>
        <dbReference type="ARBA" id="ARBA00022801"/>
    </source>
</evidence>
<feature type="active site" description="Proton donor/acceptor" evidence="15">
    <location>
        <position position="237"/>
    </location>
</feature>
<keyword evidence="21" id="KW-1185">Reference proteome</keyword>
<dbReference type="Gene3D" id="2.60.120.560">
    <property type="entry name" value="Exo-inulinase, domain 1"/>
    <property type="match status" value="1"/>
</dbReference>
<keyword evidence="10" id="KW-0325">Glycoprotein</keyword>
<dbReference type="GO" id="GO:0004336">
    <property type="term" value="F:galactosylceramidase activity"/>
    <property type="evidence" value="ECO:0007669"/>
    <property type="project" value="UniProtKB-EC"/>
</dbReference>
<evidence type="ECO:0000259" key="17">
    <source>
        <dbReference type="Pfam" id="PF02057"/>
    </source>
</evidence>
<feature type="domain" description="Glycosyl hydrolase family 59 catalytic" evidence="17">
    <location>
        <begin position="187"/>
        <end position="388"/>
    </location>
</feature>
<dbReference type="InterPro" id="IPR001286">
    <property type="entry name" value="Glyco_hydro_59"/>
</dbReference>
<feature type="domain" description="Glycosyl hydrolase family 59 central" evidence="18">
    <location>
        <begin position="396"/>
        <end position="510"/>
    </location>
</feature>
<evidence type="ECO:0000256" key="7">
    <source>
        <dbReference type="ARBA" id="ARBA00022963"/>
    </source>
</evidence>
<dbReference type="FunFam" id="3.20.20.80:FF:000026">
    <property type="entry name" value="galactocerebrosidase precursor"/>
    <property type="match status" value="1"/>
</dbReference>
<dbReference type="SUPFAM" id="SSF51445">
    <property type="entry name" value="(Trans)glycosidases"/>
    <property type="match status" value="1"/>
</dbReference>
<keyword evidence="9" id="KW-1015">Disulfide bond</keyword>
<evidence type="ECO:0000256" key="3">
    <source>
        <dbReference type="ARBA" id="ARBA00019657"/>
    </source>
</evidence>
<dbReference type="Proteomes" id="UP000694413">
    <property type="component" value="Unassembled WGS sequence"/>
</dbReference>
<dbReference type="Pfam" id="PF17387">
    <property type="entry name" value="Glyco_hydro_59M"/>
    <property type="match status" value="1"/>
</dbReference>
<dbReference type="InterPro" id="IPR035394">
    <property type="entry name" value="Glyco_hydro_59_dom"/>
</dbReference>
<dbReference type="Ensembl" id="ENSZALT00000004934.1">
    <property type="protein sequence ID" value="ENSZALP00000003034.1"/>
    <property type="gene ID" value="ENSZALG00000003114.1"/>
</dbReference>
<gene>
    <name evidence="20" type="primary">GALC</name>
</gene>
<sequence length="722" mass="79515">MATRASPARRALSQNGSCSLQPGGAAHKGWQGFPPSFPLSRTAALGGVGRCRPAPGQAGGAVTCARCRAVRRHRGPGRPRERSWAGMGCAALLWGAILLACSCGPGPPRVGAAPLLAATYVLDDANGLGREFDGIGAVSGGGATSRLLVNYPEPYRSEILDYLFKPNFGASLHILKVEIGGDAQSTGLPWAFPGWIGKGENWPYDYPDITAYYIVSWILGAKQYHDLDIDYIGIWNERAFSSKYIKLLRYTLDKHGLEQVRIIASDRLWEPISFVMMIDSELHGVVDVIGAHYPGTKTVKNALLTGKKLWSSEDYSTFNNDVGAGCWARILNQNYVNGNMTATIAWNLVASYYEELPFGRCALMTAQEPWSGHYKVESPIWITAHTTQFTQPGWSYLQVDGHLEGGGSFVALTDGLGNLTIIIETMSHNHSKCIRPPLPNFSVVPQSATFYLRGSFSMVQTLQVWHSRLDFESGNSSLFQQLHPLRVWRGRFSLDLDVDEVYTLTTLKTGWKCGYPEPPPPQPFPSIYSDDFNIRNPPFSEAPNFADQTGVFEYFVNASDAGDHVFTLRQVVVQRPITWVSDADQTISVIGNFKWVNMTVTCDIYIEKPRDGGVFIAGRVDNGGIYVRDSKGVFFWVFADGTYRVTSDLAGKEILMKGLAGVRDNVWHTLTLNIQGNSASGLLNGYPLWENVTISKPGNGWAALGTRSFEFAQFDNFHIEAC</sequence>
<keyword evidence="11" id="KW-0326">Glycosidase</keyword>
<reference evidence="20" key="1">
    <citation type="submission" date="2025-08" db="UniProtKB">
        <authorList>
            <consortium name="Ensembl"/>
        </authorList>
    </citation>
    <scope>IDENTIFICATION</scope>
</reference>
<dbReference type="PANTHER" id="PTHR15172">
    <property type="entry name" value="GALACTOCEREBROSIDASE"/>
    <property type="match status" value="1"/>
</dbReference>
<organism evidence="20 21">
    <name type="scientific">Zonotrichia albicollis</name>
    <name type="common">White-throated sparrow</name>
    <name type="synonym">Fringilla albicollis</name>
    <dbReference type="NCBI Taxonomy" id="44394"/>
    <lineage>
        <taxon>Eukaryota</taxon>
        <taxon>Metazoa</taxon>
        <taxon>Chordata</taxon>
        <taxon>Craniata</taxon>
        <taxon>Vertebrata</taxon>
        <taxon>Euteleostomi</taxon>
        <taxon>Archelosauria</taxon>
        <taxon>Archosauria</taxon>
        <taxon>Dinosauria</taxon>
        <taxon>Saurischia</taxon>
        <taxon>Theropoda</taxon>
        <taxon>Coelurosauria</taxon>
        <taxon>Aves</taxon>
        <taxon>Neognathae</taxon>
        <taxon>Neoaves</taxon>
        <taxon>Telluraves</taxon>
        <taxon>Australaves</taxon>
        <taxon>Passeriformes</taxon>
        <taxon>Passerellidae</taxon>
        <taxon>Zonotrichia</taxon>
    </lineage>
</organism>
<dbReference type="AlphaFoldDB" id="A0A8D2M8U2"/>
<evidence type="ECO:0000256" key="16">
    <source>
        <dbReference type="SAM" id="MobiDB-lite"/>
    </source>
</evidence>
<dbReference type="GO" id="GO:0016020">
    <property type="term" value="C:membrane"/>
    <property type="evidence" value="ECO:0007669"/>
    <property type="project" value="GOC"/>
</dbReference>
<evidence type="ECO:0000256" key="2">
    <source>
        <dbReference type="ARBA" id="ARBA00012657"/>
    </source>
</evidence>
<feature type="region of interest" description="Disordered" evidence="16">
    <location>
        <begin position="1"/>
        <end position="26"/>
    </location>
</feature>
<evidence type="ECO:0000256" key="8">
    <source>
        <dbReference type="ARBA" id="ARBA00023098"/>
    </source>
</evidence>
<dbReference type="Pfam" id="PF21708">
    <property type="entry name" value="Glyco_hydro_59_C"/>
    <property type="match status" value="1"/>
</dbReference>
<dbReference type="InterPro" id="IPR013785">
    <property type="entry name" value="Aldolase_TIM"/>
</dbReference>
<comment type="catalytic activity">
    <reaction evidence="12">
        <text>a D-galactosylceramide + H2O = an N-acyl-sphingoid base + D-galactose</text>
        <dbReference type="Rhea" id="RHEA:43412"/>
        <dbReference type="ChEBI" id="CHEBI:4139"/>
        <dbReference type="ChEBI" id="CHEBI:15377"/>
        <dbReference type="ChEBI" id="CHEBI:36498"/>
        <dbReference type="ChEBI" id="CHEBI:83273"/>
    </reaction>
    <physiologicalReaction direction="left-to-right" evidence="12">
        <dbReference type="Rhea" id="RHEA:43413"/>
    </physiologicalReaction>
</comment>
<reference evidence="20" key="2">
    <citation type="submission" date="2025-09" db="UniProtKB">
        <authorList>
            <consortium name="Ensembl"/>
        </authorList>
    </citation>
    <scope>IDENTIFICATION</scope>
</reference>
<feature type="domain" description="Glycosyl hydrolase family 59 C-terminal lectin" evidence="19">
    <location>
        <begin position="547"/>
        <end position="721"/>
    </location>
</feature>
<evidence type="ECO:0000256" key="11">
    <source>
        <dbReference type="ARBA" id="ARBA00023295"/>
    </source>
</evidence>
<keyword evidence="6" id="KW-0746">Sphingolipid metabolism</keyword>
<dbReference type="InterPro" id="IPR017853">
    <property type="entry name" value="GH"/>
</dbReference>
<keyword evidence="8" id="KW-0443">Lipid metabolism</keyword>
<dbReference type="InterPro" id="IPR049161">
    <property type="entry name" value="GH59_cat"/>
</dbReference>
<name>A0A8D2M8U2_ZONAL</name>
<evidence type="ECO:0000256" key="13">
    <source>
        <dbReference type="ARBA" id="ARBA00033098"/>
    </source>
</evidence>
<dbReference type="InterPro" id="IPR013780">
    <property type="entry name" value="Glyco_hydro_b"/>
</dbReference>
<dbReference type="GO" id="GO:0005764">
    <property type="term" value="C:lysosome"/>
    <property type="evidence" value="ECO:0007669"/>
    <property type="project" value="TreeGrafter"/>
</dbReference>
<comment type="similarity">
    <text evidence="1">Belongs to the glycosyl hydrolase 59 family.</text>
</comment>
<dbReference type="Pfam" id="PF02057">
    <property type="entry name" value="Glyco_hydro_59"/>
    <property type="match status" value="2"/>
</dbReference>
<dbReference type="PRINTS" id="PR00850">
    <property type="entry name" value="GLHYDRLASE59"/>
</dbReference>
<comment type="catalytic activity">
    <reaction evidence="14">
        <text>beta-D-galactosyl-(1&lt;-&gt;1)-sphing-4-enine + H2O = sphing-4-enine + D-galactose</text>
        <dbReference type="Rhea" id="RHEA:43908"/>
        <dbReference type="ChEBI" id="CHEBI:4139"/>
        <dbReference type="ChEBI" id="CHEBI:15377"/>
        <dbReference type="ChEBI" id="CHEBI:57756"/>
        <dbReference type="ChEBI" id="CHEBI:57934"/>
    </reaction>
    <physiologicalReaction direction="left-to-right" evidence="14">
        <dbReference type="Rhea" id="RHEA:43909"/>
    </physiologicalReaction>
</comment>
<evidence type="ECO:0000256" key="6">
    <source>
        <dbReference type="ARBA" id="ARBA00022919"/>
    </source>
</evidence>
<dbReference type="PANTHER" id="PTHR15172:SF1">
    <property type="entry name" value="GALACTOCEREBROSIDASE"/>
    <property type="match status" value="1"/>
</dbReference>
<evidence type="ECO:0000256" key="14">
    <source>
        <dbReference type="ARBA" id="ARBA00048813"/>
    </source>
</evidence>
<protein>
    <recommendedName>
        <fullName evidence="3">Galactocerebrosidase</fullName>
        <ecNumber evidence="2">3.2.1.46</ecNumber>
    </recommendedName>
    <alternativeName>
        <fullName evidence="13">Galactosylceramidase</fullName>
    </alternativeName>
</protein>
<evidence type="ECO:0000313" key="21">
    <source>
        <dbReference type="Proteomes" id="UP000694413"/>
    </source>
</evidence>
<evidence type="ECO:0000256" key="15">
    <source>
        <dbReference type="PIRSR" id="PIRSR601286-50"/>
    </source>
</evidence>
<keyword evidence="5" id="KW-0378">Hydrolase</keyword>
<keyword evidence="7" id="KW-0442">Lipid degradation</keyword>
<evidence type="ECO:0000256" key="4">
    <source>
        <dbReference type="ARBA" id="ARBA00022729"/>
    </source>
</evidence>
<dbReference type="FunFam" id="2.60.120.560:FF:000001">
    <property type="entry name" value="galactocerebrosidase precursor"/>
    <property type="match status" value="1"/>
</dbReference>
<keyword evidence="4" id="KW-0732">Signal</keyword>
<dbReference type="Gene3D" id="3.20.20.70">
    <property type="entry name" value="Aldolase class I"/>
    <property type="match status" value="1"/>
</dbReference>
<dbReference type="Gene3D" id="2.60.40.1180">
    <property type="entry name" value="Golgi alpha-mannosidase II"/>
    <property type="match status" value="1"/>
</dbReference>
<dbReference type="EC" id="3.2.1.46" evidence="2"/>
<dbReference type="Gene3D" id="3.20.20.80">
    <property type="entry name" value="Glycosidases"/>
    <property type="match status" value="1"/>
</dbReference>
<evidence type="ECO:0000259" key="18">
    <source>
        <dbReference type="Pfam" id="PF17387"/>
    </source>
</evidence>
<evidence type="ECO:0000256" key="12">
    <source>
        <dbReference type="ARBA" id="ARBA00023982"/>
    </source>
</evidence>